<evidence type="ECO:0008006" key="4">
    <source>
        <dbReference type="Google" id="ProtNLM"/>
    </source>
</evidence>
<keyword evidence="1" id="KW-0472">Membrane</keyword>
<sequence>MNKLTSQHDIDLIIGKLLRAGVLTASAITVFGGILYLIQHHGSTANYGVVASNEIFRGAPAYLRELSSILPQIIRFDGAAIVQFGLIVLIATPVLRVVFSLISFAIEKDKLYVGITTLVLIIIMINMFFGLH</sequence>
<dbReference type="Pfam" id="PF07843">
    <property type="entry name" value="DUF1634"/>
    <property type="match status" value="1"/>
</dbReference>
<keyword evidence="1" id="KW-0812">Transmembrane</keyword>
<dbReference type="eggNOG" id="COG4272">
    <property type="taxonomic scope" value="Bacteria"/>
</dbReference>
<name>E4T0S5_PALPW</name>
<dbReference type="STRING" id="694427.Palpr_0038"/>
<evidence type="ECO:0000313" key="3">
    <source>
        <dbReference type="Proteomes" id="UP000008718"/>
    </source>
</evidence>
<dbReference type="InterPro" id="IPR012861">
    <property type="entry name" value="DUF1634"/>
</dbReference>
<reference key="1">
    <citation type="submission" date="2010-11" db="EMBL/GenBank/DDBJ databases">
        <title>The complete genome of Paludibacter propionicigenes DSM 17365.</title>
        <authorList>
            <consortium name="US DOE Joint Genome Institute (JGI-PGF)"/>
            <person name="Lucas S."/>
            <person name="Copeland A."/>
            <person name="Lapidus A."/>
            <person name="Bruce D."/>
            <person name="Goodwin L."/>
            <person name="Pitluck S."/>
            <person name="Kyrpides N."/>
            <person name="Mavromatis K."/>
            <person name="Ivanova N."/>
            <person name="Munk A.C."/>
            <person name="Brettin T."/>
            <person name="Detter J.C."/>
            <person name="Han C."/>
            <person name="Tapia R."/>
            <person name="Land M."/>
            <person name="Hauser L."/>
            <person name="Markowitz V."/>
            <person name="Cheng J.-F."/>
            <person name="Hugenholtz P."/>
            <person name="Woyke T."/>
            <person name="Wu D."/>
            <person name="Gronow S."/>
            <person name="Wellnitz S."/>
            <person name="Brambilla E."/>
            <person name="Klenk H.-P."/>
            <person name="Eisen J.A."/>
        </authorList>
    </citation>
    <scope>NUCLEOTIDE SEQUENCE</scope>
    <source>
        <strain>WB4</strain>
    </source>
</reference>
<protein>
    <recommendedName>
        <fullName evidence="4">DUF1634 domain-containing protein</fullName>
    </recommendedName>
</protein>
<proteinExistence type="predicted"/>
<dbReference type="HOGENOM" id="CLU_140339_0_0_10"/>
<dbReference type="RefSeq" id="WP_013443569.1">
    <property type="nucleotide sequence ID" value="NC_014734.1"/>
</dbReference>
<dbReference type="KEGG" id="ppn:Palpr_0038"/>
<dbReference type="EMBL" id="CP002345">
    <property type="protein sequence ID" value="ADQ78200.1"/>
    <property type="molecule type" value="Genomic_DNA"/>
</dbReference>
<organism evidence="2 3">
    <name type="scientific">Paludibacter propionicigenes (strain DSM 17365 / JCM 13257 / WB4)</name>
    <dbReference type="NCBI Taxonomy" id="694427"/>
    <lineage>
        <taxon>Bacteria</taxon>
        <taxon>Pseudomonadati</taxon>
        <taxon>Bacteroidota</taxon>
        <taxon>Bacteroidia</taxon>
        <taxon>Bacteroidales</taxon>
        <taxon>Paludibacteraceae</taxon>
        <taxon>Paludibacter</taxon>
    </lineage>
</organism>
<dbReference type="Proteomes" id="UP000008718">
    <property type="component" value="Chromosome"/>
</dbReference>
<dbReference type="OrthoDB" id="1072981at2"/>
<keyword evidence="3" id="KW-1185">Reference proteome</keyword>
<gene>
    <name evidence="2" type="ordered locus">Palpr_0038</name>
</gene>
<feature type="transmembrane region" description="Helical" evidence="1">
    <location>
        <begin position="111"/>
        <end position="131"/>
    </location>
</feature>
<dbReference type="AlphaFoldDB" id="E4T0S5"/>
<feature type="transmembrane region" description="Helical" evidence="1">
    <location>
        <begin position="80"/>
        <end position="99"/>
    </location>
</feature>
<feature type="transmembrane region" description="Helical" evidence="1">
    <location>
        <begin position="20"/>
        <end position="38"/>
    </location>
</feature>
<evidence type="ECO:0000313" key="2">
    <source>
        <dbReference type="EMBL" id="ADQ78200.1"/>
    </source>
</evidence>
<keyword evidence="1" id="KW-1133">Transmembrane helix</keyword>
<reference evidence="2 3" key="2">
    <citation type="journal article" date="2011" name="Stand. Genomic Sci.">
        <title>Complete genome sequence of Paludibacter propionicigenes type strain (WB4).</title>
        <authorList>
            <person name="Gronow S."/>
            <person name="Munk C."/>
            <person name="Lapidus A."/>
            <person name="Nolan M."/>
            <person name="Lucas S."/>
            <person name="Hammon N."/>
            <person name="Deshpande S."/>
            <person name="Cheng J.F."/>
            <person name="Tapia R."/>
            <person name="Han C."/>
            <person name="Goodwin L."/>
            <person name="Pitluck S."/>
            <person name="Liolios K."/>
            <person name="Ivanova N."/>
            <person name="Mavromatis K."/>
            <person name="Mikhailova N."/>
            <person name="Pati A."/>
            <person name="Chen A."/>
            <person name="Palaniappan K."/>
            <person name="Land M."/>
            <person name="Hauser L."/>
            <person name="Chang Y.J."/>
            <person name="Jeffries C.D."/>
            <person name="Brambilla E."/>
            <person name="Rohde M."/>
            <person name="Goker M."/>
            <person name="Detter J.C."/>
            <person name="Woyke T."/>
            <person name="Bristow J."/>
            <person name="Eisen J.A."/>
            <person name="Markowitz V."/>
            <person name="Hugenholtz P."/>
            <person name="Kyrpides N.C."/>
            <person name="Klenk H.P."/>
        </authorList>
    </citation>
    <scope>NUCLEOTIDE SEQUENCE [LARGE SCALE GENOMIC DNA]</scope>
    <source>
        <strain evidence="3">DSM 17365 / JCM 13257 / WB4</strain>
    </source>
</reference>
<evidence type="ECO:0000256" key="1">
    <source>
        <dbReference type="SAM" id="Phobius"/>
    </source>
</evidence>
<accession>E4T0S5</accession>